<evidence type="ECO:0008006" key="4">
    <source>
        <dbReference type="Google" id="ProtNLM"/>
    </source>
</evidence>
<proteinExistence type="predicted"/>
<evidence type="ECO:0000313" key="3">
    <source>
        <dbReference type="Proteomes" id="UP001597145"/>
    </source>
</evidence>
<reference evidence="3" key="1">
    <citation type="journal article" date="2019" name="Int. J. Syst. Evol. Microbiol.">
        <title>The Global Catalogue of Microorganisms (GCM) 10K type strain sequencing project: providing services to taxonomists for standard genome sequencing and annotation.</title>
        <authorList>
            <consortium name="The Broad Institute Genomics Platform"/>
            <consortium name="The Broad Institute Genome Sequencing Center for Infectious Disease"/>
            <person name="Wu L."/>
            <person name="Ma J."/>
        </authorList>
    </citation>
    <scope>NUCLEOTIDE SEQUENCE [LARGE SCALE GENOMIC DNA]</scope>
    <source>
        <strain evidence="3">JCM 12165</strain>
    </source>
</reference>
<accession>A0ABW4FVQ9</accession>
<comment type="caution">
    <text evidence="2">The sequence shown here is derived from an EMBL/GenBank/DDBJ whole genome shotgun (WGS) entry which is preliminary data.</text>
</comment>
<evidence type="ECO:0000256" key="1">
    <source>
        <dbReference type="SAM" id="MobiDB-lite"/>
    </source>
</evidence>
<sequence>MGRHRHAVNVRADGLATVLGPLLRDPRVRAATLVDVDSGMVLDACAGDGAGGDLEMLGAGHAELVRVVLALLAGPECEIVVGAGGSRHHVARVVPDPHGDRLALSVVVDGPRRAVERARKRLRQVSAAAITAGPTTTRRPVPGGWPLPPQQQPRALPSTAGMPPPPMSPPSMSPPPMSLPVAPERWSPTVVPSPGPREPLPVRVPAARRPEPTPAPGGAGQSDAAITLFTSPSAARRRQGEQAAAAVFGAALPDR</sequence>
<feature type="region of interest" description="Disordered" evidence="1">
    <location>
        <begin position="130"/>
        <end position="224"/>
    </location>
</feature>
<keyword evidence="3" id="KW-1185">Reference proteome</keyword>
<evidence type="ECO:0000313" key="2">
    <source>
        <dbReference type="EMBL" id="MFD1534648.1"/>
    </source>
</evidence>
<gene>
    <name evidence="2" type="ORF">ACFSCY_35045</name>
</gene>
<feature type="compositionally biased region" description="Pro residues" evidence="1">
    <location>
        <begin position="162"/>
        <end position="178"/>
    </location>
</feature>
<dbReference type="EMBL" id="JBHUCP010000040">
    <property type="protein sequence ID" value="MFD1534648.1"/>
    <property type="molecule type" value="Genomic_DNA"/>
</dbReference>
<protein>
    <recommendedName>
        <fullName evidence="4">Roadblock/LAMTOR2 domain-containing protein</fullName>
    </recommendedName>
</protein>
<feature type="non-terminal residue" evidence="2">
    <location>
        <position position="255"/>
    </location>
</feature>
<name>A0ABW4FVQ9_9PSEU</name>
<dbReference type="Proteomes" id="UP001597145">
    <property type="component" value="Unassembled WGS sequence"/>
</dbReference>
<organism evidence="2 3">
    <name type="scientific">Pseudonocardia aurantiaca</name>
    <dbReference type="NCBI Taxonomy" id="75290"/>
    <lineage>
        <taxon>Bacteria</taxon>
        <taxon>Bacillati</taxon>
        <taxon>Actinomycetota</taxon>
        <taxon>Actinomycetes</taxon>
        <taxon>Pseudonocardiales</taxon>
        <taxon>Pseudonocardiaceae</taxon>
        <taxon>Pseudonocardia</taxon>
    </lineage>
</organism>